<dbReference type="InterPro" id="IPR002575">
    <property type="entry name" value="Aminoglycoside_PTrfase"/>
</dbReference>
<protein>
    <submittedName>
        <fullName evidence="2">Kinase-like protein</fullName>
    </submittedName>
</protein>
<dbReference type="Proteomes" id="UP000250266">
    <property type="component" value="Unassembled WGS sequence"/>
</dbReference>
<organism evidence="2 3">
    <name type="scientific">Lepidopterella palustris CBS 459.81</name>
    <dbReference type="NCBI Taxonomy" id="1314670"/>
    <lineage>
        <taxon>Eukaryota</taxon>
        <taxon>Fungi</taxon>
        <taxon>Dikarya</taxon>
        <taxon>Ascomycota</taxon>
        <taxon>Pezizomycotina</taxon>
        <taxon>Dothideomycetes</taxon>
        <taxon>Pleosporomycetidae</taxon>
        <taxon>Mytilinidiales</taxon>
        <taxon>Argynnaceae</taxon>
        <taxon>Lepidopterella</taxon>
    </lineage>
</organism>
<dbReference type="Pfam" id="PF01636">
    <property type="entry name" value="APH"/>
    <property type="match status" value="1"/>
</dbReference>
<dbReference type="InterPro" id="IPR051678">
    <property type="entry name" value="AGP_Transferase"/>
</dbReference>
<dbReference type="GO" id="GO:0016301">
    <property type="term" value="F:kinase activity"/>
    <property type="evidence" value="ECO:0007669"/>
    <property type="project" value="UniProtKB-KW"/>
</dbReference>
<sequence>MHAAFNRHRMERALNKYSIHFAHNNQLTGGDPPRILSKQPGAIIIRRGDFIEKTGRRVRPCEEAALRRVQHHTSVPVPTVYSSSFSENNGYICMSYVDGEPLDSLWDCCEDDEKKALVCRQVWDLIYQLRTIPKPAEFANYFQCSADGTASNDVLIKPLPEQGRDSLASDADLRQRIYEQYFCNFGRRYEEELPHMLPRSENTVFTHADIAPRIILLGDGDDCPVIGIVDWENAGWYPEYWEYANIMKPSNDEYWQMWMERMAPERWDMSGIVAARRVVF</sequence>
<evidence type="ECO:0000259" key="1">
    <source>
        <dbReference type="Pfam" id="PF01636"/>
    </source>
</evidence>
<dbReference type="EMBL" id="KV745826">
    <property type="protein sequence ID" value="OCK73327.1"/>
    <property type="molecule type" value="Genomic_DNA"/>
</dbReference>
<dbReference type="PANTHER" id="PTHR21310">
    <property type="entry name" value="AMINOGLYCOSIDE PHOSPHOTRANSFERASE-RELATED-RELATED"/>
    <property type="match status" value="1"/>
</dbReference>
<dbReference type="CDD" id="cd05120">
    <property type="entry name" value="APH_ChoK_like"/>
    <property type="match status" value="1"/>
</dbReference>
<dbReference type="AlphaFoldDB" id="A0A8E2DX16"/>
<dbReference type="PANTHER" id="PTHR21310:SF15">
    <property type="entry name" value="AMINOGLYCOSIDE PHOSPHOTRANSFERASE DOMAIN-CONTAINING PROTEIN"/>
    <property type="match status" value="1"/>
</dbReference>
<gene>
    <name evidence="2" type="ORF">K432DRAFT_398947</name>
</gene>
<feature type="domain" description="Aminoglycoside phosphotransferase" evidence="1">
    <location>
        <begin position="62"/>
        <end position="247"/>
    </location>
</feature>
<dbReference type="InterPro" id="IPR011009">
    <property type="entry name" value="Kinase-like_dom_sf"/>
</dbReference>
<name>A0A8E2DX16_9PEZI</name>
<keyword evidence="3" id="KW-1185">Reference proteome</keyword>
<keyword evidence="2" id="KW-0808">Transferase</keyword>
<dbReference type="SUPFAM" id="SSF56112">
    <property type="entry name" value="Protein kinase-like (PK-like)"/>
    <property type="match status" value="1"/>
</dbReference>
<evidence type="ECO:0000313" key="2">
    <source>
        <dbReference type="EMBL" id="OCK73327.1"/>
    </source>
</evidence>
<reference evidence="2 3" key="1">
    <citation type="journal article" date="2016" name="Nat. Commun.">
        <title>Ectomycorrhizal ecology is imprinted in the genome of the dominant symbiotic fungus Cenococcum geophilum.</title>
        <authorList>
            <consortium name="DOE Joint Genome Institute"/>
            <person name="Peter M."/>
            <person name="Kohler A."/>
            <person name="Ohm R.A."/>
            <person name="Kuo A."/>
            <person name="Krutzmann J."/>
            <person name="Morin E."/>
            <person name="Arend M."/>
            <person name="Barry K.W."/>
            <person name="Binder M."/>
            <person name="Choi C."/>
            <person name="Clum A."/>
            <person name="Copeland A."/>
            <person name="Grisel N."/>
            <person name="Haridas S."/>
            <person name="Kipfer T."/>
            <person name="LaButti K."/>
            <person name="Lindquist E."/>
            <person name="Lipzen A."/>
            <person name="Maire R."/>
            <person name="Meier B."/>
            <person name="Mihaltcheva S."/>
            <person name="Molinier V."/>
            <person name="Murat C."/>
            <person name="Poggeler S."/>
            <person name="Quandt C.A."/>
            <person name="Sperisen C."/>
            <person name="Tritt A."/>
            <person name="Tisserant E."/>
            <person name="Crous P.W."/>
            <person name="Henrissat B."/>
            <person name="Nehls U."/>
            <person name="Egli S."/>
            <person name="Spatafora J.W."/>
            <person name="Grigoriev I.V."/>
            <person name="Martin F.M."/>
        </authorList>
    </citation>
    <scope>NUCLEOTIDE SEQUENCE [LARGE SCALE GENOMIC DNA]</scope>
    <source>
        <strain evidence="2 3">CBS 459.81</strain>
    </source>
</reference>
<dbReference type="Gene3D" id="3.90.1200.10">
    <property type="match status" value="1"/>
</dbReference>
<keyword evidence="2" id="KW-0418">Kinase</keyword>
<dbReference type="OrthoDB" id="2906425at2759"/>
<proteinExistence type="predicted"/>
<accession>A0A8E2DX16</accession>
<evidence type="ECO:0000313" key="3">
    <source>
        <dbReference type="Proteomes" id="UP000250266"/>
    </source>
</evidence>